<evidence type="ECO:0000313" key="2">
    <source>
        <dbReference type="EMBL" id="VFJ45934.1"/>
    </source>
</evidence>
<accession>A0A450VQK8</accession>
<feature type="transmembrane region" description="Helical" evidence="1">
    <location>
        <begin position="266"/>
        <end position="289"/>
    </location>
</feature>
<evidence type="ECO:0000313" key="3">
    <source>
        <dbReference type="EMBL" id="VFJ46025.1"/>
    </source>
</evidence>
<name>A0A450VQK8_9GAMM</name>
<feature type="transmembrane region" description="Helical" evidence="1">
    <location>
        <begin position="112"/>
        <end position="134"/>
    </location>
</feature>
<dbReference type="AlphaFoldDB" id="A0A450VQK8"/>
<feature type="transmembrane region" description="Helical" evidence="1">
    <location>
        <begin position="436"/>
        <end position="464"/>
    </location>
</feature>
<proteinExistence type="predicted"/>
<evidence type="ECO:0000256" key="1">
    <source>
        <dbReference type="SAM" id="Phobius"/>
    </source>
</evidence>
<feature type="transmembrane region" description="Helical" evidence="1">
    <location>
        <begin position="301"/>
        <end position="322"/>
    </location>
</feature>
<keyword evidence="1" id="KW-1133">Transmembrane helix</keyword>
<dbReference type="EMBL" id="CAADFL010000030">
    <property type="protein sequence ID" value="VFK07064.1"/>
    <property type="molecule type" value="Genomic_DNA"/>
</dbReference>
<feature type="transmembrane region" description="Helical" evidence="1">
    <location>
        <begin position="209"/>
        <end position="231"/>
    </location>
</feature>
<feature type="transmembrane region" description="Helical" evidence="1">
    <location>
        <begin position="154"/>
        <end position="170"/>
    </location>
</feature>
<feature type="transmembrane region" description="Helical" evidence="1">
    <location>
        <begin position="238"/>
        <end position="260"/>
    </location>
</feature>
<feature type="transmembrane region" description="Helical" evidence="1">
    <location>
        <begin position="182"/>
        <end position="203"/>
    </location>
</feature>
<dbReference type="EMBL" id="CAADEZ010000030">
    <property type="protein sequence ID" value="VFJ45934.1"/>
    <property type="molecule type" value="Genomic_DNA"/>
</dbReference>
<keyword evidence="1" id="KW-0472">Membrane</keyword>
<feature type="transmembrane region" description="Helical" evidence="1">
    <location>
        <begin position="334"/>
        <end position="353"/>
    </location>
</feature>
<protein>
    <submittedName>
        <fullName evidence="4">Uncharacterized protein</fullName>
    </submittedName>
</protein>
<feature type="transmembrane region" description="Helical" evidence="1">
    <location>
        <begin position="373"/>
        <end position="404"/>
    </location>
</feature>
<evidence type="ECO:0000313" key="4">
    <source>
        <dbReference type="EMBL" id="VFK07064.1"/>
    </source>
</evidence>
<keyword evidence="1" id="KW-0812">Transmembrane</keyword>
<feature type="transmembrane region" description="Helical" evidence="1">
    <location>
        <begin position="12"/>
        <end position="29"/>
    </location>
</feature>
<reference evidence="4" key="1">
    <citation type="submission" date="2019-02" db="EMBL/GenBank/DDBJ databases">
        <authorList>
            <person name="Gruber-Vodicka R. H."/>
            <person name="Seah K. B. B."/>
        </authorList>
    </citation>
    <scope>NUCLEOTIDE SEQUENCE</scope>
    <source>
        <strain evidence="2">BECK_BZ163</strain>
        <strain evidence="4">BECK_BZ164</strain>
        <strain evidence="3">BECK_BZ165</strain>
    </source>
</reference>
<dbReference type="EMBL" id="CAADFA010000033">
    <property type="protein sequence ID" value="VFJ46025.1"/>
    <property type="molecule type" value="Genomic_DNA"/>
</dbReference>
<sequence length="539" mass="60034">METLLKLLQALFSSPWALLILVMGVWLYYNYKIILASDSEDAEKNRRRANSRNVRLGWIEQHIFERRYLDILGYFLDWFGSRLTKDEESLDASRHRGSWPVRLFGLDPFSEGGYLLCLRLAFFYPIVGFFITWFLGGAGEFSGVEFFPSLEGEWLRLLVSIGILLLGWLLSKAIRIRDKFEWVHLMVATAFTTIAVITIAVTLSTTTAFFIDFVVIVCTTIPVGFAIALFFATPFGAIATAFAVTFSVMVTSSIATLVIFDAAAPFTVAIAIIGFVIGVLAVTRFSAWLRERLTSRRGITGYWLNFNLLSAGYAVLMLIWAVPRISDLKLAPLLLLPIFLAILPLANAALDWVSLGVTRGLLYAIRFGHHTGLVALGWVLLDIVLAILFLCAVAVLTTLLLAGINAATTIWGSGPLLDLELLFDELALRPASIDFIWIHFMMLSTLIPTLIHFFIAGFAIVLILPSRLRQWMIQNFDTNEDARLLAFLYVSFMPLLALAVPAGLLWSLYTLVGMHHGAVGMGLLEWVRGIATFVDPSMT</sequence>
<feature type="transmembrane region" description="Helical" evidence="1">
    <location>
        <begin position="484"/>
        <end position="509"/>
    </location>
</feature>
<organism evidence="4">
    <name type="scientific">Candidatus Kentrum sp. FM</name>
    <dbReference type="NCBI Taxonomy" id="2126340"/>
    <lineage>
        <taxon>Bacteria</taxon>
        <taxon>Pseudomonadati</taxon>
        <taxon>Pseudomonadota</taxon>
        <taxon>Gammaproteobacteria</taxon>
        <taxon>Candidatus Kentrum</taxon>
    </lineage>
</organism>
<gene>
    <name evidence="2" type="ORF">BECKFM1743A_GA0114220_1003012</name>
    <name evidence="4" type="ORF">BECKFM1743B_GA0114221_1003012</name>
    <name evidence="3" type="ORF">BECKFM1743C_GA0114222_1003312</name>
</gene>